<evidence type="ECO:0000256" key="4">
    <source>
        <dbReference type="ARBA" id="ARBA00022606"/>
    </source>
</evidence>
<evidence type="ECO:0000313" key="15">
    <source>
        <dbReference type="EMBL" id="KAG8455541.1"/>
    </source>
</evidence>
<keyword evidence="16" id="KW-1185">Reference proteome</keyword>
<dbReference type="PANTHER" id="PTHR11394:SF145">
    <property type="entry name" value="TASTE RECEPTOR TYPE 2"/>
    <property type="match status" value="1"/>
</dbReference>
<keyword evidence="6 13" id="KW-1133">Transmembrane helix</keyword>
<dbReference type="FunFam" id="1.20.1070.10:FF:000055">
    <property type="entry name" value="Taste receptor type 2"/>
    <property type="match status" value="1"/>
</dbReference>
<feature type="transmembrane region" description="Helical" evidence="13">
    <location>
        <begin position="178"/>
        <end position="206"/>
    </location>
</feature>
<evidence type="ECO:0000256" key="1">
    <source>
        <dbReference type="ARBA" id="ARBA00004141"/>
    </source>
</evidence>
<protein>
    <recommendedName>
        <fullName evidence="12">Taste receptor type 2</fullName>
    </recommendedName>
</protein>
<keyword evidence="9 12" id="KW-0675">Receptor</keyword>
<evidence type="ECO:0000256" key="9">
    <source>
        <dbReference type="ARBA" id="ARBA00023170"/>
    </source>
</evidence>
<feature type="transmembrane region" description="Helical" evidence="13">
    <location>
        <begin position="259"/>
        <end position="283"/>
    </location>
</feature>
<keyword evidence="4 12" id="KW-0716">Sensory transduction</keyword>
<feature type="transmembrane region" description="Helical" evidence="13">
    <location>
        <begin position="6"/>
        <end position="33"/>
    </location>
</feature>
<comment type="subcellular location">
    <subcellularLocation>
        <location evidence="1 12">Membrane</location>
        <topology evidence="1 12">Multi-pass membrane protein</topology>
    </subcellularLocation>
</comment>
<comment type="caution">
    <text evidence="15">The sequence shown here is derived from an EMBL/GenBank/DDBJ whole genome shotgun (WGS) entry which is preliminary data.</text>
</comment>
<keyword evidence="5 12" id="KW-0812">Transmembrane</keyword>
<dbReference type="GO" id="GO:0033038">
    <property type="term" value="F:bitter taste receptor activity"/>
    <property type="evidence" value="ECO:0007669"/>
    <property type="project" value="InterPro"/>
</dbReference>
<evidence type="ECO:0000256" key="5">
    <source>
        <dbReference type="ARBA" id="ARBA00022692"/>
    </source>
</evidence>
<keyword evidence="3 12" id="KW-0919">Taste</keyword>
<evidence type="ECO:0000256" key="10">
    <source>
        <dbReference type="ARBA" id="ARBA00023224"/>
    </source>
</evidence>
<feature type="transmembrane region" description="Helical" evidence="13">
    <location>
        <begin position="84"/>
        <end position="109"/>
    </location>
</feature>
<proteinExistence type="inferred from homology"/>
<evidence type="ECO:0000259" key="14">
    <source>
        <dbReference type="PROSITE" id="PS50262"/>
    </source>
</evidence>
<sequence>MLPIFILASLAILGVTTLMGIVTNTIIVAVNLVDKVMGKSLNPSDVIFITLGLSNVIFQFTITVNDFMAIIQSDLYYSDAVYGVLNTLMILPIFSSFWFTVCLCVYYCLQILIFTHPFLVRLKLGIPQLVPFLLVTAVFISVALTIPILWSIYRDPPSANSSGNSSLETGLPKLSLPYLFSSSLFGCSLPLVLVGISIFLILNSLITKRAMTEKTRTEVYSPRTEARVRAVRTLSCLLLLYTCFYISEILMFVDFFPQISPGLCICLIVIYIYSPAQSVILIFGSPKLKKAFLNILQLPMKCCSEKTNISKILVIKLQETTG</sequence>
<gene>
    <name evidence="15" type="ORF">GDO86_001657</name>
</gene>
<evidence type="ECO:0000256" key="3">
    <source>
        <dbReference type="ARBA" id="ARBA00022480"/>
    </source>
</evidence>
<evidence type="ECO:0000256" key="2">
    <source>
        <dbReference type="ARBA" id="ARBA00007376"/>
    </source>
</evidence>
<dbReference type="InterPro" id="IPR007960">
    <property type="entry name" value="TAS2R"/>
</dbReference>
<dbReference type="Proteomes" id="UP000812440">
    <property type="component" value="Chromosome 1"/>
</dbReference>
<dbReference type="OrthoDB" id="8876749at2759"/>
<name>A0A8T2KLV7_9PIPI</name>
<accession>A0A8T2KLV7</accession>
<reference evidence="15" key="1">
    <citation type="thesis" date="2020" institute="ProQuest LLC" country="789 East Eisenhower Parkway, Ann Arbor, MI, USA">
        <title>Comparative Genomics and Chromosome Evolution.</title>
        <authorList>
            <person name="Mudd A.B."/>
        </authorList>
    </citation>
    <scope>NUCLEOTIDE SEQUENCE</scope>
    <source>
        <strain evidence="15">Female2</strain>
        <tissue evidence="15">Blood</tissue>
    </source>
</reference>
<evidence type="ECO:0000256" key="6">
    <source>
        <dbReference type="ARBA" id="ARBA00022989"/>
    </source>
</evidence>
<dbReference type="GO" id="GO:0016020">
    <property type="term" value="C:membrane"/>
    <property type="evidence" value="ECO:0007669"/>
    <property type="project" value="UniProtKB-SubCell"/>
</dbReference>
<evidence type="ECO:0000256" key="13">
    <source>
        <dbReference type="SAM" id="Phobius"/>
    </source>
</evidence>
<feature type="transmembrane region" description="Helical" evidence="13">
    <location>
        <begin position="129"/>
        <end position="153"/>
    </location>
</feature>
<dbReference type="PANTHER" id="PTHR11394">
    <property type="entry name" value="TASTE RECEPTOR TYPE 2"/>
    <property type="match status" value="1"/>
</dbReference>
<dbReference type="SUPFAM" id="SSF81321">
    <property type="entry name" value="Family A G protein-coupled receptor-like"/>
    <property type="match status" value="1"/>
</dbReference>
<feature type="domain" description="G-protein coupled receptors family 1 profile" evidence="14">
    <location>
        <begin position="23"/>
        <end position="253"/>
    </location>
</feature>
<evidence type="ECO:0000256" key="11">
    <source>
        <dbReference type="RuleBase" id="RU004423"/>
    </source>
</evidence>
<keyword evidence="7 12" id="KW-0297">G-protein coupled receptor</keyword>
<evidence type="ECO:0000313" key="16">
    <source>
        <dbReference type="Proteomes" id="UP000812440"/>
    </source>
</evidence>
<organism evidence="15 16">
    <name type="scientific">Hymenochirus boettgeri</name>
    <name type="common">Congo dwarf clawed frog</name>
    <dbReference type="NCBI Taxonomy" id="247094"/>
    <lineage>
        <taxon>Eukaryota</taxon>
        <taxon>Metazoa</taxon>
        <taxon>Chordata</taxon>
        <taxon>Craniata</taxon>
        <taxon>Vertebrata</taxon>
        <taxon>Euteleostomi</taxon>
        <taxon>Amphibia</taxon>
        <taxon>Batrachia</taxon>
        <taxon>Anura</taxon>
        <taxon>Pipoidea</taxon>
        <taxon>Pipidae</taxon>
        <taxon>Pipinae</taxon>
        <taxon>Hymenochirus</taxon>
    </lineage>
</organism>
<evidence type="ECO:0000256" key="12">
    <source>
        <dbReference type="RuleBase" id="RU004424"/>
    </source>
</evidence>
<dbReference type="GO" id="GO:0004930">
    <property type="term" value="F:G protein-coupled receptor activity"/>
    <property type="evidence" value="ECO:0007669"/>
    <property type="project" value="UniProtKB-KW"/>
</dbReference>
<dbReference type="EMBL" id="JAACNH010000001">
    <property type="protein sequence ID" value="KAG8455541.1"/>
    <property type="molecule type" value="Genomic_DNA"/>
</dbReference>
<dbReference type="AlphaFoldDB" id="A0A8T2KLV7"/>
<feature type="transmembrane region" description="Helical" evidence="13">
    <location>
        <begin position="233"/>
        <end position="253"/>
    </location>
</feature>
<dbReference type="Pfam" id="PF05296">
    <property type="entry name" value="TAS2R"/>
    <property type="match status" value="1"/>
</dbReference>
<feature type="transmembrane region" description="Helical" evidence="13">
    <location>
        <begin position="45"/>
        <end position="64"/>
    </location>
</feature>
<keyword evidence="10 12" id="KW-0807">Transducer</keyword>
<dbReference type="PROSITE" id="PS50262">
    <property type="entry name" value="G_PROTEIN_RECEP_F1_2"/>
    <property type="match status" value="1"/>
</dbReference>
<evidence type="ECO:0000256" key="7">
    <source>
        <dbReference type="ARBA" id="ARBA00023040"/>
    </source>
</evidence>
<comment type="similarity">
    <text evidence="2 11">Belongs to the G-protein coupled receptor T2R family.</text>
</comment>
<dbReference type="InterPro" id="IPR017452">
    <property type="entry name" value="GPCR_Rhodpsn_7TM"/>
</dbReference>
<dbReference type="Gene3D" id="1.20.1070.10">
    <property type="entry name" value="Rhodopsin 7-helix transmembrane proteins"/>
    <property type="match status" value="1"/>
</dbReference>
<keyword evidence="8 12" id="KW-0472">Membrane</keyword>
<evidence type="ECO:0000256" key="8">
    <source>
        <dbReference type="ARBA" id="ARBA00023136"/>
    </source>
</evidence>